<dbReference type="InterPro" id="IPR045866">
    <property type="entry name" value="FAM210A/B-like"/>
</dbReference>
<keyword evidence="2" id="KW-1133">Transmembrane helix</keyword>
<organism evidence="4 5">
    <name type="scientific">Stemphylium lycopersici</name>
    <name type="common">Tomato gray leaf spot disease fungus</name>
    <name type="synonym">Thyrospora lycopersici</name>
    <dbReference type="NCBI Taxonomy" id="183478"/>
    <lineage>
        <taxon>Eukaryota</taxon>
        <taxon>Fungi</taxon>
        <taxon>Dikarya</taxon>
        <taxon>Ascomycota</taxon>
        <taxon>Pezizomycotina</taxon>
        <taxon>Dothideomycetes</taxon>
        <taxon>Pleosporomycetidae</taxon>
        <taxon>Pleosporales</taxon>
        <taxon>Pleosporineae</taxon>
        <taxon>Pleosporaceae</taxon>
        <taxon>Stemphylium</taxon>
    </lineage>
</organism>
<accession>A0A364MZA1</accession>
<dbReference type="Proteomes" id="UP000249619">
    <property type="component" value="Unassembled WGS sequence"/>
</dbReference>
<reference evidence="5" key="1">
    <citation type="submission" date="2018-05" db="EMBL/GenBank/DDBJ databases">
        <title>Draft genome sequence of Stemphylium lycopersici strain CIDEFI 213.</title>
        <authorList>
            <person name="Medina R."/>
            <person name="Franco M.E.E."/>
            <person name="Lucentini C.G."/>
            <person name="Saparrat M.C.N."/>
            <person name="Balatti P.A."/>
        </authorList>
    </citation>
    <scope>NUCLEOTIDE SEQUENCE [LARGE SCALE GENOMIC DNA]</scope>
    <source>
        <strain evidence="5">CIDEFI 213</strain>
    </source>
</reference>
<feature type="domain" description="DUF1279" evidence="3">
    <location>
        <begin position="115"/>
        <end position="243"/>
    </location>
</feature>
<dbReference type="Pfam" id="PF06916">
    <property type="entry name" value="FAM210A-B_dom"/>
    <property type="match status" value="1"/>
</dbReference>
<name>A0A364MZA1_STELY</name>
<sequence>MAKSDSQTIVPIDYVALELCNRDRCNAMSPRAAATEGRPASPFLRNFFTSTPPSARLRPVNRTLEQSALLFFRYQRSALGRRFRSLRLKSDKPNIQSHNPTPHLGSPEPAPSVSQRLKKLSREYGWTALAVYLGLSLIDFPICFIAVRLLGTDRIGHYEEVLKNALWSVVRVVLPNAGKKPVEEGADEDIAEATAREGYVEAGRVVGHNGGADASIWTQLGLAYLVHKSLIFFRVPLTAAVLPKVVKTLRSWGYNIGKKTTKTPPV</sequence>
<keyword evidence="2" id="KW-0812">Transmembrane</keyword>
<dbReference type="GO" id="GO:0005739">
    <property type="term" value="C:mitochondrion"/>
    <property type="evidence" value="ECO:0007669"/>
    <property type="project" value="TreeGrafter"/>
</dbReference>
<dbReference type="OrthoDB" id="426386at2759"/>
<evidence type="ECO:0000259" key="3">
    <source>
        <dbReference type="Pfam" id="PF06916"/>
    </source>
</evidence>
<gene>
    <name evidence="4" type="ORF">DDE83_006307</name>
</gene>
<protein>
    <submittedName>
        <fullName evidence="4">Peptide alpha-n-acetyltransferase nat2</fullName>
    </submittedName>
</protein>
<comment type="caution">
    <text evidence="4">The sequence shown here is derived from an EMBL/GenBank/DDBJ whole genome shotgun (WGS) entry which is preliminary data.</text>
</comment>
<feature type="transmembrane region" description="Helical" evidence="2">
    <location>
        <begin position="124"/>
        <end position="147"/>
    </location>
</feature>
<dbReference type="PANTHER" id="PTHR21377:SF0">
    <property type="entry name" value="PROTEIN FAM210B, MITOCHONDRIAL"/>
    <property type="match status" value="1"/>
</dbReference>
<proteinExistence type="predicted"/>
<dbReference type="EMBL" id="QGDH01000095">
    <property type="protein sequence ID" value="RAR07818.1"/>
    <property type="molecule type" value="Genomic_DNA"/>
</dbReference>
<evidence type="ECO:0000313" key="4">
    <source>
        <dbReference type="EMBL" id="RAR07818.1"/>
    </source>
</evidence>
<evidence type="ECO:0000313" key="5">
    <source>
        <dbReference type="Proteomes" id="UP000249619"/>
    </source>
</evidence>
<dbReference type="InterPro" id="IPR009688">
    <property type="entry name" value="FAM210A/B-like_dom"/>
</dbReference>
<keyword evidence="5" id="KW-1185">Reference proteome</keyword>
<evidence type="ECO:0000256" key="2">
    <source>
        <dbReference type="SAM" id="Phobius"/>
    </source>
</evidence>
<feature type="region of interest" description="Disordered" evidence="1">
    <location>
        <begin position="90"/>
        <end position="112"/>
    </location>
</feature>
<keyword evidence="4" id="KW-0808">Transferase</keyword>
<dbReference type="STRING" id="183478.A0A364MZA1"/>
<evidence type="ECO:0000256" key="1">
    <source>
        <dbReference type="SAM" id="MobiDB-lite"/>
    </source>
</evidence>
<dbReference type="PANTHER" id="PTHR21377">
    <property type="entry name" value="PROTEIN FAM210B, MITOCHONDRIAL"/>
    <property type="match status" value="1"/>
</dbReference>
<dbReference type="GO" id="GO:0016740">
    <property type="term" value="F:transferase activity"/>
    <property type="evidence" value="ECO:0007669"/>
    <property type="project" value="UniProtKB-KW"/>
</dbReference>
<keyword evidence="2" id="KW-0472">Membrane</keyword>
<dbReference type="AlphaFoldDB" id="A0A364MZA1"/>